<dbReference type="InterPro" id="IPR027417">
    <property type="entry name" value="P-loop_NTPase"/>
</dbReference>
<dbReference type="Pfam" id="PF13479">
    <property type="entry name" value="AAA_24"/>
    <property type="match status" value="1"/>
</dbReference>
<evidence type="ECO:0000313" key="2">
    <source>
        <dbReference type="Proteomes" id="UP001055039"/>
    </source>
</evidence>
<keyword evidence="2" id="KW-1185">Reference proteome</keyword>
<accession>A0ABQ4UMP4</accession>
<gene>
    <name evidence="1" type="ORF">LNAOJCKE_5207</name>
</gene>
<evidence type="ECO:0000313" key="1">
    <source>
        <dbReference type="EMBL" id="GJE67971.1"/>
    </source>
</evidence>
<dbReference type="Gene3D" id="3.40.50.300">
    <property type="entry name" value="P-loop containing nucleotide triphosphate hydrolases"/>
    <property type="match status" value="1"/>
</dbReference>
<proteinExistence type="predicted"/>
<dbReference type="SUPFAM" id="SSF52540">
    <property type="entry name" value="P-loop containing nucleoside triphosphate hydrolases"/>
    <property type="match status" value="1"/>
</dbReference>
<reference evidence="1" key="1">
    <citation type="journal article" date="2021" name="Front. Microbiol.">
        <title>Comprehensive Comparative Genomics and Phenotyping of Methylobacterium Species.</title>
        <authorList>
            <person name="Alessa O."/>
            <person name="Ogura Y."/>
            <person name="Fujitani Y."/>
            <person name="Takami H."/>
            <person name="Hayashi T."/>
            <person name="Sahin N."/>
            <person name="Tani A."/>
        </authorList>
    </citation>
    <scope>NUCLEOTIDE SEQUENCE</scope>
    <source>
        <strain evidence="1">NBRC 15686</strain>
    </source>
</reference>
<name>A0ABQ4UMP4_9HYPH</name>
<protein>
    <recommendedName>
        <fullName evidence="3">ATP-binding protein</fullName>
    </recommendedName>
</protein>
<sequence length="266" mass="29673">MAISLKNLTHKKDPAPPRILFYGPPGMGKTTVAAEFPNPVFIQAEDGYPNDLPDPPPRFEREQLGDFNGVLDAVGALITEDHDRQTLVIDSLDKLEPWVWEATCRENNWSTIEQPGYGKGYLAAEMQWRELITGLNVLRRERGMAIVLIAHSTIETVNDPTTVAYSRYDIRLQKRATALFQDEMDAILFINQDVTIKQDDPKAKTSRSRADGGGNRWIYTAPRPAFVAKNRFGIPDKIMCARGETYAELAKHLPAPARPLAAAEAA</sequence>
<dbReference type="EMBL" id="BPRC01000038">
    <property type="protein sequence ID" value="GJE67971.1"/>
    <property type="molecule type" value="Genomic_DNA"/>
</dbReference>
<comment type="caution">
    <text evidence="1">The sequence shown here is derived from an EMBL/GenBank/DDBJ whole genome shotgun (WGS) entry which is preliminary data.</text>
</comment>
<reference evidence="1" key="2">
    <citation type="submission" date="2021-08" db="EMBL/GenBank/DDBJ databases">
        <authorList>
            <person name="Tani A."/>
            <person name="Ola A."/>
            <person name="Ogura Y."/>
            <person name="Katsura K."/>
            <person name="Hayashi T."/>
        </authorList>
    </citation>
    <scope>NUCLEOTIDE SEQUENCE</scope>
    <source>
        <strain evidence="1">NBRC 15686</strain>
    </source>
</reference>
<evidence type="ECO:0008006" key="3">
    <source>
        <dbReference type="Google" id="ProtNLM"/>
    </source>
</evidence>
<organism evidence="1 2">
    <name type="scientific">Methylorubrum aminovorans</name>
    <dbReference type="NCBI Taxonomy" id="269069"/>
    <lineage>
        <taxon>Bacteria</taxon>
        <taxon>Pseudomonadati</taxon>
        <taxon>Pseudomonadota</taxon>
        <taxon>Alphaproteobacteria</taxon>
        <taxon>Hyphomicrobiales</taxon>
        <taxon>Methylobacteriaceae</taxon>
        <taxon>Methylorubrum</taxon>
    </lineage>
</organism>
<dbReference type="Proteomes" id="UP001055039">
    <property type="component" value="Unassembled WGS sequence"/>
</dbReference>
<dbReference type="RefSeq" id="WP_238228850.1">
    <property type="nucleotide sequence ID" value="NZ_BAAADH010000054.1"/>
</dbReference>